<dbReference type="EMBL" id="JAVDVQ010000007">
    <property type="protein sequence ID" value="MDR7082766.1"/>
    <property type="molecule type" value="Genomic_DNA"/>
</dbReference>
<protein>
    <submittedName>
        <fullName evidence="2">Uncharacterized protein YPO0396</fullName>
    </submittedName>
</protein>
<sequence>MSRPQPALARFIALGVAVALLTGCSTTSPPASTSSPQVSTASPQPTVSPVCTAADALADALTAFKDTVTAGATVEQVRAARDQVVASYDALVKEIGNVAKGRVDAVVAAHDRFAAAVNDVPDDATLAEAADSLRDEAANFQGALSDLVTEAKC</sequence>
<comment type="caution">
    <text evidence="2">The sequence shown here is derived from an EMBL/GenBank/DDBJ whole genome shotgun (WGS) entry which is preliminary data.</text>
</comment>
<dbReference type="PROSITE" id="PS51257">
    <property type="entry name" value="PROKAR_LIPOPROTEIN"/>
    <property type="match status" value="1"/>
</dbReference>
<feature type="signal peptide" evidence="1">
    <location>
        <begin position="1"/>
        <end position="27"/>
    </location>
</feature>
<keyword evidence="1" id="KW-0732">Signal</keyword>
<accession>A0ABU1UCB1</accession>
<gene>
    <name evidence="2" type="ORF">J2X01_002056</name>
</gene>
<organism evidence="2 3">
    <name type="scientific">Arthrobacter ginsengisoli</name>
    <dbReference type="NCBI Taxonomy" id="1356565"/>
    <lineage>
        <taxon>Bacteria</taxon>
        <taxon>Bacillati</taxon>
        <taxon>Actinomycetota</taxon>
        <taxon>Actinomycetes</taxon>
        <taxon>Micrococcales</taxon>
        <taxon>Micrococcaceae</taxon>
        <taxon>Arthrobacter</taxon>
    </lineage>
</organism>
<evidence type="ECO:0000313" key="3">
    <source>
        <dbReference type="Proteomes" id="UP001252243"/>
    </source>
</evidence>
<evidence type="ECO:0000313" key="2">
    <source>
        <dbReference type="EMBL" id="MDR7082766.1"/>
    </source>
</evidence>
<dbReference type="RefSeq" id="WP_310056476.1">
    <property type="nucleotide sequence ID" value="NZ_JAVDVQ010000007.1"/>
</dbReference>
<reference evidence="2 3" key="1">
    <citation type="submission" date="2023-07" db="EMBL/GenBank/DDBJ databases">
        <title>Sorghum-associated microbial communities from plants grown in Nebraska, USA.</title>
        <authorList>
            <person name="Schachtman D."/>
        </authorList>
    </citation>
    <scope>NUCLEOTIDE SEQUENCE [LARGE SCALE GENOMIC DNA]</scope>
    <source>
        <strain evidence="2 3">BE167</strain>
    </source>
</reference>
<feature type="chain" id="PRO_5045960516" evidence="1">
    <location>
        <begin position="28"/>
        <end position="153"/>
    </location>
</feature>
<name>A0ABU1UCB1_9MICC</name>
<keyword evidence="3" id="KW-1185">Reference proteome</keyword>
<evidence type="ECO:0000256" key="1">
    <source>
        <dbReference type="SAM" id="SignalP"/>
    </source>
</evidence>
<dbReference type="Proteomes" id="UP001252243">
    <property type="component" value="Unassembled WGS sequence"/>
</dbReference>
<proteinExistence type="predicted"/>